<dbReference type="Gene3D" id="2.40.70.10">
    <property type="entry name" value="Acid Proteases"/>
    <property type="match status" value="2"/>
</dbReference>
<evidence type="ECO:0000256" key="6">
    <source>
        <dbReference type="SAM" id="SignalP"/>
    </source>
</evidence>
<evidence type="ECO:0000256" key="3">
    <source>
        <dbReference type="PIRSR" id="PIRSR601461-1"/>
    </source>
</evidence>
<dbReference type="SUPFAM" id="SSF50630">
    <property type="entry name" value="Acid proteases"/>
    <property type="match status" value="1"/>
</dbReference>
<feature type="active site" evidence="3">
    <location>
        <position position="213"/>
    </location>
</feature>
<name>A0A2G8SQ01_9APHY</name>
<dbReference type="PROSITE" id="PS51767">
    <property type="entry name" value="PEPTIDASE_A1"/>
    <property type="match status" value="1"/>
</dbReference>
<comment type="similarity">
    <text evidence="1 4">Belongs to the peptidase A1 family.</text>
</comment>
<gene>
    <name evidence="8" type="ORF">GSI_01509</name>
</gene>
<evidence type="ECO:0000256" key="5">
    <source>
        <dbReference type="SAM" id="MobiDB-lite"/>
    </source>
</evidence>
<evidence type="ECO:0000256" key="4">
    <source>
        <dbReference type="RuleBase" id="RU000454"/>
    </source>
</evidence>
<keyword evidence="4" id="KW-0378">Hydrolase</keyword>
<accession>A0A2G8SQ01</accession>
<dbReference type="InterPro" id="IPR001461">
    <property type="entry name" value="Aspartic_peptidase_A1"/>
</dbReference>
<dbReference type="GO" id="GO:0006508">
    <property type="term" value="P:proteolysis"/>
    <property type="evidence" value="ECO:0007669"/>
    <property type="project" value="UniProtKB-KW"/>
</dbReference>
<dbReference type="PROSITE" id="PS00141">
    <property type="entry name" value="ASP_PROTEASE"/>
    <property type="match status" value="1"/>
</dbReference>
<keyword evidence="6" id="KW-0732">Signal</keyword>
<dbReference type="PANTHER" id="PTHR47966">
    <property type="entry name" value="BETA-SITE APP-CLEAVING ENZYME, ISOFORM A-RELATED"/>
    <property type="match status" value="1"/>
</dbReference>
<dbReference type="InterPro" id="IPR034164">
    <property type="entry name" value="Pepsin-like_dom"/>
</dbReference>
<evidence type="ECO:0000259" key="7">
    <source>
        <dbReference type="PROSITE" id="PS51767"/>
    </source>
</evidence>
<feature type="compositionally biased region" description="Low complexity" evidence="5">
    <location>
        <begin position="113"/>
        <end position="152"/>
    </location>
</feature>
<feature type="domain" description="Peptidase A1" evidence="7">
    <location>
        <begin position="195"/>
        <end position="502"/>
    </location>
</feature>
<dbReference type="Proteomes" id="UP000230002">
    <property type="component" value="Unassembled WGS sequence"/>
</dbReference>
<reference evidence="8 9" key="1">
    <citation type="journal article" date="2015" name="Sci. Rep.">
        <title>Chromosome-level genome map provides insights into diverse defense mechanisms in the medicinal fungus Ganoderma sinense.</title>
        <authorList>
            <person name="Zhu Y."/>
            <person name="Xu J."/>
            <person name="Sun C."/>
            <person name="Zhou S."/>
            <person name="Xu H."/>
            <person name="Nelson D.R."/>
            <person name="Qian J."/>
            <person name="Song J."/>
            <person name="Luo H."/>
            <person name="Xiang L."/>
            <person name="Li Y."/>
            <person name="Xu Z."/>
            <person name="Ji A."/>
            <person name="Wang L."/>
            <person name="Lu S."/>
            <person name="Hayward A."/>
            <person name="Sun W."/>
            <person name="Li X."/>
            <person name="Schwartz D.C."/>
            <person name="Wang Y."/>
            <person name="Chen S."/>
        </authorList>
    </citation>
    <scope>NUCLEOTIDE SEQUENCE [LARGE SCALE GENOMIC DNA]</scope>
    <source>
        <strain evidence="8 9">ZZ0214-1</strain>
    </source>
</reference>
<organism evidence="8 9">
    <name type="scientific">Ganoderma sinense ZZ0214-1</name>
    <dbReference type="NCBI Taxonomy" id="1077348"/>
    <lineage>
        <taxon>Eukaryota</taxon>
        <taxon>Fungi</taxon>
        <taxon>Dikarya</taxon>
        <taxon>Basidiomycota</taxon>
        <taxon>Agaricomycotina</taxon>
        <taxon>Agaricomycetes</taxon>
        <taxon>Polyporales</taxon>
        <taxon>Polyporaceae</taxon>
        <taxon>Ganoderma</taxon>
    </lineage>
</organism>
<keyword evidence="9" id="KW-1185">Reference proteome</keyword>
<feature type="region of interest" description="Disordered" evidence="5">
    <location>
        <begin position="85"/>
        <end position="173"/>
    </location>
</feature>
<evidence type="ECO:0000313" key="9">
    <source>
        <dbReference type="Proteomes" id="UP000230002"/>
    </source>
</evidence>
<dbReference type="FunFam" id="2.40.70.10:FF:000008">
    <property type="entry name" value="Cathepsin D"/>
    <property type="match status" value="1"/>
</dbReference>
<dbReference type="PANTHER" id="PTHR47966:SF51">
    <property type="entry name" value="BETA-SITE APP-CLEAVING ENZYME, ISOFORM A-RELATED"/>
    <property type="match status" value="1"/>
</dbReference>
<dbReference type="InterPro" id="IPR001969">
    <property type="entry name" value="Aspartic_peptidase_AS"/>
</dbReference>
<feature type="active site" evidence="3">
    <location>
        <position position="395"/>
    </location>
</feature>
<keyword evidence="4" id="KW-0645">Protease</keyword>
<dbReference type="CDD" id="cd05471">
    <property type="entry name" value="pepsin_like"/>
    <property type="match status" value="1"/>
</dbReference>
<dbReference type="InterPro" id="IPR021109">
    <property type="entry name" value="Peptidase_aspartic_dom_sf"/>
</dbReference>
<evidence type="ECO:0000313" key="8">
    <source>
        <dbReference type="EMBL" id="PIL35849.1"/>
    </source>
</evidence>
<dbReference type="OrthoDB" id="2747330at2759"/>
<comment type="caution">
    <text evidence="8">The sequence shown here is derived from an EMBL/GenBank/DDBJ whole genome shotgun (WGS) entry which is preliminary data.</text>
</comment>
<feature type="chain" id="PRO_5013600740" evidence="6">
    <location>
        <begin position="24"/>
        <end position="508"/>
    </location>
</feature>
<evidence type="ECO:0000256" key="1">
    <source>
        <dbReference type="ARBA" id="ARBA00007447"/>
    </source>
</evidence>
<protein>
    <submittedName>
        <fullName evidence="8">Transporter</fullName>
    </submittedName>
</protein>
<dbReference type="InterPro" id="IPR033121">
    <property type="entry name" value="PEPTIDASE_A1"/>
</dbReference>
<keyword evidence="2 4" id="KW-0064">Aspartyl protease</keyword>
<dbReference type="GO" id="GO:0004190">
    <property type="term" value="F:aspartic-type endopeptidase activity"/>
    <property type="evidence" value="ECO:0007669"/>
    <property type="project" value="UniProtKB-KW"/>
</dbReference>
<evidence type="ECO:0000256" key="2">
    <source>
        <dbReference type="ARBA" id="ARBA00022750"/>
    </source>
</evidence>
<feature type="signal peptide" evidence="6">
    <location>
        <begin position="1"/>
        <end position="23"/>
    </location>
</feature>
<dbReference type="AlphaFoldDB" id="A0A2G8SQ01"/>
<proteinExistence type="inferred from homology"/>
<dbReference type="Pfam" id="PF00026">
    <property type="entry name" value="Asp"/>
    <property type="match status" value="1"/>
</dbReference>
<dbReference type="PRINTS" id="PR00792">
    <property type="entry name" value="PEPSIN"/>
</dbReference>
<dbReference type="STRING" id="1077348.A0A2G8SQ01"/>
<sequence length="508" mass="53082">MLSLVVFRFVTLLFLLPALPSCSTPVRHGGASFHVAIAPRSFKDTLSGTQAIGNASTFDPTPAMREGNALVFKYAKANQFLSGIDLNPDTHPEAGYPKFEPPATPSQGANSASQSRPSTLPSLLSPSPSSSPSSSSSSSPSSSSSSSSSSSPGLVHALMSPDDEAPNIIGMPPMAPGTVQMPLTDYISGAMDVLYYGPLDFGSPPQSLTVDIDTGSADLWMPVDCQGCANDQFSSRHSSTYRGSSTRCAITYDAGGQGSGKVSGTLATDTVGIGPATVRGQAFCAVRKESSDLNDEPNSGLLGMAFGSIAATGRPTFFESLLAQKQLAQSIFSVHLTRTRETGSQVCFGCYDATKAVGPVRWNPVISRTYWTIALDGLSVNNSQSVSANLIAAVDTGTTLIYMPSDLADNFYALIPGSASAMQYGAVPCDTTMSVALILRGETFTIHPGDFNLGRTDADSNDCVGGILALGHGFPPNLAIIGDEFLKSWYSVFDYSGRVGFARSVNNG</sequence>
<dbReference type="EMBL" id="AYKW01000002">
    <property type="protein sequence ID" value="PIL35849.1"/>
    <property type="molecule type" value="Genomic_DNA"/>
</dbReference>